<name>A0A0A9CW98_ARUDO</name>
<protein>
    <submittedName>
        <fullName evidence="1">Uncharacterized protein</fullName>
    </submittedName>
</protein>
<proteinExistence type="predicted"/>
<accession>A0A0A9CW98</accession>
<dbReference type="AlphaFoldDB" id="A0A0A9CW98"/>
<sequence length="109" mass="12627">MIFPSLKCDCFLIFFHSLCMDSNGNYNILPPFVFDLRQRGLQRDQGGIDLVVKSSAQVIIIYSLSLRFHGSRPCTHSARRKEDACARPRKQGLRSICIQCEDYRRIKRC</sequence>
<dbReference type="EMBL" id="GBRH01220255">
    <property type="protein sequence ID" value="JAD77640.1"/>
    <property type="molecule type" value="Transcribed_RNA"/>
</dbReference>
<organism evidence="1">
    <name type="scientific">Arundo donax</name>
    <name type="common">Giant reed</name>
    <name type="synonym">Donax arundinaceus</name>
    <dbReference type="NCBI Taxonomy" id="35708"/>
    <lineage>
        <taxon>Eukaryota</taxon>
        <taxon>Viridiplantae</taxon>
        <taxon>Streptophyta</taxon>
        <taxon>Embryophyta</taxon>
        <taxon>Tracheophyta</taxon>
        <taxon>Spermatophyta</taxon>
        <taxon>Magnoliopsida</taxon>
        <taxon>Liliopsida</taxon>
        <taxon>Poales</taxon>
        <taxon>Poaceae</taxon>
        <taxon>PACMAD clade</taxon>
        <taxon>Arundinoideae</taxon>
        <taxon>Arundineae</taxon>
        <taxon>Arundo</taxon>
    </lineage>
</organism>
<evidence type="ECO:0000313" key="1">
    <source>
        <dbReference type="EMBL" id="JAD77640.1"/>
    </source>
</evidence>
<reference evidence="1" key="1">
    <citation type="submission" date="2014-09" db="EMBL/GenBank/DDBJ databases">
        <authorList>
            <person name="Magalhaes I.L.F."/>
            <person name="Oliveira U."/>
            <person name="Santos F.R."/>
            <person name="Vidigal T.H.D.A."/>
            <person name="Brescovit A.D."/>
            <person name="Santos A.J."/>
        </authorList>
    </citation>
    <scope>NUCLEOTIDE SEQUENCE</scope>
    <source>
        <tissue evidence="1">Shoot tissue taken approximately 20 cm above the soil surface</tissue>
    </source>
</reference>
<reference evidence="1" key="2">
    <citation type="journal article" date="2015" name="Data Brief">
        <title>Shoot transcriptome of the giant reed, Arundo donax.</title>
        <authorList>
            <person name="Barrero R.A."/>
            <person name="Guerrero F.D."/>
            <person name="Moolhuijzen P."/>
            <person name="Goolsby J.A."/>
            <person name="Tidwell J."/>
            <person name="Bellgard S.E."/>
            <person name="Bellgard M.I."/>
        </authorList>
    </citation>
    <scope>NUCLEOTIDE SEQUENCE</scope>
    <source>
        <tissue evidence="1">Shoot tissue taken approximately 20 cm above the soil surface</tissue>
    </source>
</reference>